<gene>
    <name evidence="1" type="ORF">Scep_014281</name>
</gene>
<reference evidence="1 2" key="1">
    <citation type="submission" date="2024-01" db="EMBL/GenBank/DDBJ databases">
        <title>Genome assemblies of Stephania.</title>
        <authorList>
            <person name="Yang L."/>
        </authorList>
    </citation>
    <scope>NUCLEOTIDE SEQUENCE [LARGE SCALE GENOMIC DNA]</scope>
    <source>
        <strain evidence="1">JXDWG</strain>
        <tissue evidence="1">Leaf</tissue>
    </source>
</reference>
<dbReference type="AlphaFoldDB" id="A0AAP0J1Q2"/>
<protein>
    <submittedName>
        <fullName evidence="1">Uncharacterized protein</fullName>
    </submittedName>
</protein>
<evidence type="ECO:0000313" key="1">
    <source>
        <dbReference type="EMBL" id="KAK9125435.1"/>
    </source>
</evidence>
<evidence type="ECO:0000313" key="2">
    <source>
        <dbReference type="Proteomes" id="UP001419268"/>
    </source>
</evidence>
<keyword evidence="2" id="KW-1185">Reference proteome</keyword>
<dbReference type="Proteomes" id="UP001419268">
    <property type="component" value="Unassembled WGS sequence"/>
</dbReference>
<proteinExistence type="predicted"/>
<dbReference type="EMBL" id="JBBNAG010000006">
    <property type="protein sequence ID" value="KAK9125435.1"/>
    <property type="molecule type" value="Genomic_DNA"/>
</dbReference>
<organism evidence="1 2">
    <name type="scientific">Stephania cephalantha</name>
    <dbReference type="NCBI Taxonomy" id="152367"/>
    <lineage>
        <taxon>Eukaryota</taxon>
        <taxon>Viridiplantae</taxon>
        <taxon>Streptophyta</taxon>
        <taxon>Embryophyta</taxon>
        <taxon>Tracheophyta</taxon>
        <taxon>Spermatophyta</taxon>
        <taxon>Magnoliopsida</taxon>
        <taxon>Ranunculales</taxon>
        <taxon>Menispermaceae</taxon>
        <taxon>Menispermoideae</taxon>
        <taxon>Cissampelideae</taxon>
        <taxon>Stephania</taxon>
    </lineage>
</organism>
<accession>A0AAP0J1Q2</accession>
<name>A0AAP0J1Q2_9MAGN</name>
<comment type="caution">
    <text evidence="1">The sequence shown here is derived from an EMBL/GenBank/DDBJ whole genome shotgun (WGS) entry which is preliminary data.</text>
</comment>
<sequence>MEGCVVPVLCPTQPLRPLLRPLTNETAEIRLQTAVHYFTLPIRLRVVGGAPIQFSTLEAEQLTPKMAEKNFVAIRDNAERETMKADNSMDKGSSHCLGGERVFQWEEVAVLTKSIHDDQDGIPT</sequence>